<protein>
    <submittedName>
        <fullName evidence="1">Uncharacterized protein</fullName>
    </submittedName>
</protein>
<name>A0A8S5UQP0_9CAUD</name>
<reference evidence="1" key="1">
    <citation type="journal article" date="2021" name="Proc. Natl. Acad. Sci. U.S.A.">
        <title>A Catalog of Tens of Thousands of Viruses from Human Metagenomes Reveals Hidden Associations with Chronic Diseases.</title>
        <authorList>
            <person name="Tisza M.J."/>
            <person name="Buck C.B."/>
        </authorList>
    </citation>
    <scope>NUCLEOTIDE SEQUENCE</scope>
    <source>
        <strain evidence="1">CtfrT39</strain>
    </source>
</reference>
<sequence length="67" mass="7180">MGAVPYPVGAVWCLVEAVAYIQTDPGRRAGGKHLRAAEVSRLNEGSRVFPEIGISLIINYLSSPIGR</sequence>
<evidence type="ECO:0000313" key="1">
    <source>
        <dbReference type="EMBL" id="DAF96730.1"/>
    </source>
</evidence>
<accession>A0A8S5UQP0</accession>
<dbReference type="EMBL" id="BK016120">
    <property type="protein sequence ID" value="DAF96730.1"/>
    <property type="molecule type" value="Genomic_DNA"/>
</dbReference>
<proteinExistence type="predicted"/>
<organism evidence="1">
    <name type="scientific">Siphoviridae sp. ctfrT39</name>
    <dbReference type="NCBI Taxonomy" id="2825598"/>
    <lineage>
        <taxon>Viruses</taxon>
        <taxon>Duplodnaviria</taxon>
        <taxon>Heunggongvirae</taxon>
        <taxon>Uroviricota</taxon>
        <taxon>Caudoviricetes</taxon>
    </lineage>
</organism>